<dbReference type="AlphaFoldDB" id="C3PPC8"/>
<dbReference type="PROSITE" id="PS01039">
    <property type="entry name" value="SBP_BACTERIAL_3"/>
    <property type="match status" value="1"/>
</dbReference>
<name>C3PPC8_RICAE</name>
<evidence type="ECO:0000256" key="1">
    <source>
        <dbReference type="ARBA" id="ARBA00022729"/>
    </source>
</evidence>
<evidence type="ECO:0000313" key="2">
    <source>
        <dbReference type="EMBL" id="ACP53788.1"/>
    </source>
</evidence>
<protein>
    <recommendedName>
        <fullName evidence="4">Solute-binding protein family 3/N-terminal domain-containing protein</fullName>
    </recommendedName>
</protein>
<dbReference type="InterPro" id="IPR018313">
    <property type="entry name" value="SBP_3_CS"/>
</dbReference>
<keyword evidence="3" id="KW-1185">Reference proteome</keyword>
<accession>C3PPC8</accession>
<dbReference type="Gene3D" id="3.40.190.10">
    <property type="entry name" value="Periplasmic binding protein-like II"/>
    <property type="match status" value="1"/>
</dbReference>
<dbReference type="SUPFAM" id="SSF53850">
    <property type="entry name" value="Periplasmic binding protein-like II"/>
    <property type="match status" value="1"/>
</dbReference>
<evidence type="ECO:0000313" key="3">
    <source>
        <dbReference type="Proteomes" id="UP000002305"/>
    </source>
</evidence>
<organism evidence="2 3">
    <name type="scientific">Rickettsia africae (strain ESF-5)</name>
    <dbReference type="NCBI Taxonomy" id="347255"/>
    <lineage>
        <taxon>Bacteria</taxon>
        <taxon>Pseudomonadati</taxon>
        <taxon>Pseudomonadota</taxon>
        <taxon>Alphaproteobacteria</taxon>
        <taxon>Rickettsiales</taxon>
        <taxon>Rickettsiaceae</taxon>
        <taxon>Rickettsieae</taxon>
        <taxon>Rickettsia</taxon>
        <taxon>spotted fever group</taxon>
    </lineage>
</organism>
<dbReference type="RefSeq" id="WP_012719935.1">
    <property type="nucleotide sequence ID" value="NC_012633.1"/>
</dbReference>
<reference evidence="2 3" key="1">
    <citation type="journal article" date="2009" name="BMC Genomics">
        <title>Analysis of the Rickettsia africae genome reveals that virulence acquisition in Rickettsia species may be explained by genome reduction.</title>
        <authorList>
            <person name="Fournier P.-E."/>
            <person name="El Karkouri K."/>
            <person name="Leroy Q."/>
            <person name="Robert C."/>
            <person name="Giumelli B."/>
            <person name="Renesto P."/>
            <person name="Socolovschi C."/>
            <person name="Parola P."/>
            <person name="Audic S."/>
            <person name="Raoult D."/>
        </authorList>
    </citation>
    <scope>NUCLEOTIDE SEQUENCE [LARGE SCALE GENOMIC DNA]</scope>
    <source>
        <strain evidence="2 3">ESF-5</strain>
    </source>
</reference>
<dbReference type="EMBL" id="CP001612">
    <property type="protein sequence ID" value="ACP53788.1"/>
    <property type="molecule type" value="Genomic_DNA"/>
</dbReference>
<dbReference type="KEGG" id="raf:RAF_ORF0933"/>
<evidence type="ECO:0008006" key="4">
    <source>
        <dbReference type="Google" id="ProtNLM"/>
    </source>
</evidence>
<proteinExistence type="predicted"/>
<sequence length="105" mass="12168">MVFILLISKNLYALSICTNEQQAILECEGTADKKTLINAWYVNEPYQYLIAASNGHTTVSGIDIELMNAIAEKIGINIEYNQDSWYQVKYSKRQCRYDSRSYLHY</sequence>
<dbReference type="Proteomes" id="UP000002305">
    <property type="component" value="Chromosome"/>
</dbReference>
<keyword evidence="1" id="KW-0732">Signal</keyword>
<gene>
    <name evidence="2" type="ordered locus">RAF_ORF0933</name>
</gene>
<dbReference type="HOGENOM" id="CLU_2370992_0_0_5"/>